<dbReference type="PANTHER" id="PTHR35731">
    <property type="entry name" value="8-AMINO-7-OXONONANOATE SYNTHASE"/>
    <property type="match status" value="1"/>
</dbReference>
<feature type="transmembrane region" description="Helical" evidence="1">
    <location>
        <begin position="189"/>
        <end position="208"/>
    </location>
</feature>
<organism evidence="2 3">
    <name type="scientific">Lupinus luteus</name>
    <name type="common">European yellow lupine</name>
    <dbReference type="NCBI Taxonomy" id="3873"/>
    <lineage>
        <taxon>Eukaryota</taxon>
        <taxon>Viridiplantae</taxon>
        <taxon>Streptophyta</taxon>
        <taxon>Embryophyta</taxon>
        <taxon>Tracheophyta</taxon>
        <taxon>Spermatophyta</taxon>
        <taxon>Magnoliopsida</taxon>
        <taxon>eudicotyledons</taxon>
        <taxon>Gunneridae</taxon>
        <taxon>Pentapetalae</taxon>
        <taxon>rosids</taxon>
        <taxon>fabids</taxon>
        <taxon>Fabales</taxon>
        <taxon>Fabaceae</taxon>
        <taxon>Papilionoideae</taxon>
        <taxon>50 kb inversion clade</taxon>
        <taxon>genistoids sensu lato</taxon>
        <taxon>core genistoids</taxon>
        <taxon>Genisteae</taxon>
        <taxon>Lupinus</taxon>
    </lineage>
</organism>
<feature type="transmembrane region" description="Helical" evidence="1">
    <location>
        <begin position="214"/>
        <end position="232"/>
    </location>
</feature>
<evidence type="ECO:0000313" key="2">
    <source>
        <dbReference type="EMBL" id="CAL0324747.1"/>
    </source>
</evidence>
<protein>
    <recommendedName>
        <fullName evidence="4">Transmembrane protein</fullName>
    </recommendedName>
</protein>
<dbReference type="PANTHER" id="PTHR35731:SF4">
    <property type="entry name" value="PROTEIN, PUTATIVE-RELATED"/>
    <property type="match status" value="1"/>
</dbReference>
<evidence type="ECO:0000313" key="3">
    <source>
        <dbReference type="Proteomes" id="UP001497480"/>
    </source>
</evidence>
<keyword evidence="1" id="KW-1133">Transmembrane helix</keyword>
<name>A0AAV1XUP1_LUPLU</name>
<keyword evidence="1" id="KW-0472">Membrane</keyword>
<sequence length="244" mass="27585">MFALKATHPPFNLSNTNYTKLHNKRNSVLCLCSSKTNESDSQLPEGDAQKQELLARIAMIQTQKVRLTDYLDDRSEYLAQFGEEANAELDKIGEDALKGLDEASDRIISNIESQMLAFEECNELNRLEIQDSENKLLEFEGQVEEERNEGLFFKSLGKKEPFEKEKAKAEAENFKDVTKENGDNKARKNVYLFFIGLLSFGIVNAIASSSSVDWSKVVVLGAILVSLLYLFINEQNKGNKKDNQ</sequence>
<dbReference type="AlphaFoldDB" id="A0AAV1XUP1"/>
<proteinExistence type="predicted"/>
<dbReference type="GO" id="GO:0009507">
    <property type="term" value="C:chloroplast"/>
    <property type="evidence" value="ECO:0007669"/>
    <property type="project" value="TreeGrafter"/>
</dbReference>
<keyword evidence="3" id="KW-1185">Reference proteome</keyword>
<dbReference type="Proteomes" id="UP001497480">
    <property type="component" value="Unassembled WGS sequence"/>
</dbReference>
<evidence type="ECO:0008006" key="4">
    <source>
        <dbReference type="Google" id="ProtNLM"/>
    </source>
</evidence>
<comment type="caution">
    <text evidence="2">The sequence shown here is derived from an EMBL/GenBank/DDBJ whole genome shotgun (WGS) entry which is preliminary data.</text>
</comment>
<evidence type="ECO:0000256" key="1">
    <source>
        <dbReference type="SAM" id="Phobius"/>
    </source>
</evidence>
<gene>
    <name evidence="2" type="ORF">LLUT_LOCUS25807</name>
</gene>
<reference evidence="2 3" key="1">
    <citation type="submission" date="2024-03" db="EMBL/GenBank/DDBJ databases">
        <authorList>
            <person name="Martinez-Hernandez J."/>
        </authorList>
    </citation>
    <scope>NUCLEOTIDE SEQUENCE [LARGE SCALE GENOMIC DNA]</scope>
</reference>
<dbReference type="EMBL" id="CAXHTB010000018">
    <property type="protein sequence ID" value="CAL0324747.1"/>
    <property type="molecule type" value="Genomic_DNA"/>
</dbReference>
<keyword evidence="1" id="KW-0812">Transmembrane</keyword>
<accession>A0AAV1XUP1</accession>